<keyword evidence="1" id="KW-0812">Transmembrane</keyword>
<feature type="transmembrane region" description="Helical" evidence="1">
    <location>
        <begin position="140"/>
        <end position="161"/>
    </location>
</feature>
<feature type="transmembrane region" description="Helical" evidence="1">
    <location>
        <begin position="229"/>
        <end position="251"/>
    </location>
</feature>
<evidence type="ECO:0000256" key="1">
    <source>
        <dbReference type="SAM" id="Phobius"/>
    </source>
</evidence>
<dbReference type="EMBL" id="VLLF01000011">
    <property type="protein sequence ID" value="TWI80813.1"/>
    <property type="molecule type" value="Genomic_DNA"/>
</dbReference>
<feature type="transmembrane region" description="Helical" evidence="1">
    <location>
        <begin position="200"/>
        <end position="217"/>
    </location>
</feature>
<feature type="transmembrane region" description="Helical" evidence="1">
    <location>
        <begin position="271"/>
        <end position="288"/>
    </location>
</feature>
<evidence type="ECO:0000313" key="2">
    <source>
        <dbReference type="EMBL" id="TWI80813.1"/>
    </source>
</evidence>
<dbReference type="Proteomes" id="UP000320593">
    <property type="component" value="Unassembled WGS sequence"/>
</dbReference>
<accession>A0A562SI91</accession>
<proteinExistence type="predicted"/>
<keyword evidence="1" id="KW-1133">Transmembrane helix</keyword>
<keyword evidence="3" id="KW-1185">Reference proteome</keyword>
<dbReference type="Pfam" id="PF05675">
    <property type="entry name" value="DUF817"/>
    <property type="match status" value="1"/>
</dbReference>
<name>A0A562SI91_9HYPH</name>
<feature type="transmembrane region" description="Helical" evidence="1">
    <location>
        <begin position="173"/>
        <end position="194"/>
    </location>
</feature>
<reference evidence="2 3" key="1">
    <citation type="submission" date="2019-07" db="EMBL/GenBank/DDBJ databases">
        <title>Genomic Encyclopedia of Archaeal and Bacterial Type Strains, Phase II (KMG-II): from individual species to whole genera.</title>
        <authorList>
            <person name="Goeker M."/>
        </authorList>
    </citation>
    <scope>NUCLEOTIDE SEQUENCE [LARGE SCALE GENOMIC DNA]</scope>
    <source>
        <strain evidence="2 3">ATCC BAA-252</strain>
    </source>
</reference>
<feature type="transmembrane region" description="Helical" evidence="1">
    <location>
        <begin position="81"/>
        <end position="101"/>
    </location>
</feature>
<dbReference type="RefSeq" id="WP_145347002.1">
    <property type="nucleotide sequence ID" value="NZ_VLLF01000011.1"/>
</dbReference>
<gene>
    <name evidence="2" type="ORF">JM93_04027</name>
</gene>
<dbReference type="InterPro" id="IPR008535">
    <property type="entry name" value="DUF817"/>
</dbReference>
<comment type="caution">
    <text evidence="2">The sequence shown here is derived from an EMBL/GenBank/DDBJ whole genome shotgun (WGS) entry which is preliminary data.</text>
</comment>
<sequence>MTLRHLAIRLDTTVTPGSRTERLLHQFLPYVDRYFGPSQFGAALTEFLAFGFKQAYACVFGGLLLALILLTRFVYPEEAWVTRYDFLFLCAVVIQISMLAFKLESWDEAKVILIFHVVGTAMEVFKTHAGSWVYPENGFFRLGGVPLFSGFMYAAVGSYLARISRIFQFRYMHYPPLWTTWIFALAIYVNFFAHHFTVDIRLGLFGMLFVLFGRTWVHYSVYRYRHKMPLILGFFLVAVFIWIAENIGTFANAWQYPDQLDGWSLVSLHKLNAWVLLMIISFVLVTIINKPLPETDEIPAEPGTPVT</sequence>
<evidence type="ECO:0000313" key="3">
    <source>
        <dbReference type="Proteomes" id="UP000320593"/>
    </source>
</evidence>
<dbReference type="PIRSF" id="PIRSF009141">
    <property type="entry name" value="UCP009141"/>
    <property type="match status" value="1"/>
</dbReference>
<dbReference type="OrthoDB" id="1550598at2"/>
<organism evidence="2 3">
    <name type="scientific">Roseibium hamelinense</name>
    <dbReference type="NCBI Taxonomy" id="150831"/>
    <lineage>
        <taxon>Bacteria</taxon>
        <taxon>Pseudomonadati</taxon>
        <taxon>Pseudomonadota</taxon>
        <taxon>Alphaproteobacteria</taxon>
        <taxon>Hyphomicrobiales</taxon>
        <taxon>Stappiaceae</taxon>
        <taxon>Roseibium</taxon>
    </lineage>
</organism>
<keyword evidence="1" id="KW-0472">Membrane</keyword>
<feature type="transmembrane region" description="Helical" evidence="1">
    <location>
        <begin position="55"/>
        <end position="75"/>
    </location>
</feature>
<protein>
    <submittedName>
        <fullName evidence="2">Uncharacterized membrane protein YoaT (DUF817 family)</fullName>
    </submittedName>
</protein>
<dbReference type="AlphaFoldDB" id="A0A562SI91"/>
<feature type="transmembrane region" description="Helical" evidence="1">
    <location>
        <begin position="113"/>
        <end position="134"/>
    </location>
</feature>